<dbReference type="Pfam" id="PF00653">
    <property type="entry name" value="BIR"/>
    <property type="match status" value="1"/>
</dbReference>
<organism evidence="3">
    <name type="scientific">Lymantria dispar multicapsid nuclear polyhedrosis virus</name>
    <name type="common">LdMNPV</name>
    <dbReference type="NCBI Taxonomy" id="10449"/>
    <lineage>
        <taxon>Viruses</taxon>
        <taxon>Viruses incertae sedis</taxon>
        <taxon>Naldaviricetes</taxon>
        <taxon>Lefavirales</taxon>
        <taxon>Baculoviridae</taxon>
        <taxon>Alphabaculovirus</taxon>
        <taxon>Alphabaculovirus lydisparis</taxon>
    </lineage>
</organism>
<dbReference type="InterPro" id="IPR001370">
    <property type="entry name" value="BIR_rpt"/>
</dbReference>
<sequence>MQTDRTMEAAILGADLAPPAVRLKTLSNANLTNDDKTKLVNAGIYYSLERRQFACAFCSFAMKKFNSRALKYHTFSHCARSAELLQNNAALRKVSFKAFRAAVKMHKTEERADTLASCGFYFNGQCRETHCAYCGMAIVKLKRNDDLDFIHRIYSPNCAYVKLKRERTLRAQQPQPSAPPAPSAPPPDENIGGFVPPCRVDPAAADDDDDASCKICFDRNRNVCFLPCRHLCVCSVCARKCSVCCICRQAIAHKIEVFLN</sequence>
<dbReference type="PANTHER" id="PTHR10044:SF139">
    <property type="entry name" value="DEATH-ASSOCIATED INHIBITOR OF APOPTOSIS 2"/>
    <property type="match status" value="1"/>
</dbReference>
<dbReference type="InterPro" id="IPR050784">
    <property type="entry name" value="IAP"/>
</dbReference>
<dbReference type="SUPFAM" id="SSF57924">
    <property type="entry name" value="Inhibitor of apoptosis (IAP) repeat"/>
    <property type="match status" value="1"/>
</dbReference>
<proteinExistence type="predicted"/>
<dbReference type="Gene3D" id="1.10.1170.10">
    <property type="entry name" value="Inhibitor Of Apoptosis Protein (2mihbC-IAP-1), Chain A"/>
    <property type="match status" value="1"/>
</dbReference>
<dbReference type="InterPro" id="IPR001841">
    <property type="entry name" value="Znf_RING"/>
</dbReference>
<keyword evidence="1" id="KW-0862">Zinc</keyword>
<accession>A0A1B1MR44</accession>
<dbReference type="SMART" id="SM00238">
    <property type="entry name" value="BIR"/>
    <property type="match status" value="1"/>
</dbReference>
<feature type="domain" description="RING-type" evidence="2">
    <location>
        <begin position="213"/>
        <end position="248"/>
    </location>
</feature>
<reference evidence="3" key="1">
    <citation type="journal article" date="2016" name="J. Invertebr. Pathol.">
        <title>An alphabaculovirus isolated from dead Lymantria dispar larvae shows high genetic similarity to baculovirus previously isolated from Lymantria monacha - An example of adaptation to a new host.</title>
        <authorList>
            <person name="Rabalski L."/>
            <person name="Krejmer-Rabalska M."/>
            <person name="Skrzecz I."/>
            <person name="Wasag B."/>
            <person name="Szewczyk B."/>
        </authorList>
    </citation>
    <scope>NUCLEOTIDE SEQUENCE</scope>
    <source>
        <strain evidence="3">BNP</strain>
    </source>
</reference>
<dbReference type="PROSITE" id="PS50143">
    <property type="entry name" value="BIR_REPEAT_2"/>
    <property type="match status" value="1"/>
</dbReference>
<evidence type="ECO:0000313" key="3">
    <source>
        <dbReference type="EMBL" id="ANS70965.1"/>
    </source>
</evidence>
<name>A0A1B1MR44_NPVLD</name>
<keyword evidence="1" id="KW-0479">Metal-binding</keyword>
<evidence type="ECO:0000256" key="1">
    <source>
        <dbReference type="PROSITE-ProRule" id="PRU00175"/>
    </source>
</evidence>
<organismHost>
    <name type="scientific">Lepidoptera</name>
    <name type="common">moths &amp; butterflies</name>
    <dbReference type="NCBI Taxonomy" id="7088"/>
</organismHost>
<dbReference type="Gene3D" id="3.30.40.10">
    <property type="entry name" value="Zinc/RING finger domain, C3HC4 (zinc finger)"/>
    <property type="match status" value="1"/>
</dbReference>
<dbReference type="PROSITE" id="PS50089">
    <property type="entry name" value="ZF_RING_2"/>
    <property type="match status" value="1"/>
</dbReference>
<dbReference type="GO" id="GO:0008270">
    <property type="term" value="F:zinc ion binding"/>
    <property type="evidence" value="ECO:0007669"/>
    <property type="project" value="UniProtKB-KW"/>
</dbReference>
<dbReference type="EMBL" id="KU377538">
    <property type="protein sequence ID" value="ANS70965.1"/>
    <property type="molecule type" value="Genomic_DNA"/>
</dbReference>
<evidence type="ECO:0000259" key="2">
    <source>
        <dbReference type="PROSITE" id="PS50089"/>
    </source>
</evidence>
<dbReference type="InterPro" id="IPR013083">
    <property type="entry name" value="Znf_RING/FYVE/PHD"/>
</dbReference>
<dbReference type="PANTHER" id="PTHR10044">
    <property type="entry name" value="INHIBITOR OF APOPTOSIS"/>
    <property type="match status" value="1"/>
</dbReference>
<protein>
    <submittedName>
        <fullName evidence="3">Inhibitor of apoptosis 2</fullName>
    </submittedName>
</protein>
<dbReference type="Pfam" id="PF13920">
    <property type="entry name" value="zf-C3HC4_3"/>
    <property type="match status" value="1"/>
</dbReference>
<keyword evidence="1" id="KW-0863">Zinc-finger</keyword>